<keyword evidence="5" id="KW-1185">Reference proteome</keyword>
<name>A0A9P6KYH6_9MICR</name>
<evidence type="ECO:0000256" key="1">
    <source>
        <dbReference type="ARBA" id="ARBA00004604"/>
    </source>
</evidence>
<dbReference type="PANTHER" id="PTHR12728">
    <property type="entry name" value="BRIX DOMAIN CONTAINING PROTEIN"/>
    <property type="match status" value="1"/>
</dbReference>
<evidence type="ECO:0000256" key="3">
    <source>
        <dbReference type="RuleBase" id="RU367086"/>
    </source>
</evidence>
<proteinExistence type="inferred from homology"/>
<evidence type="ECO:0000313" key="5">
    <source>
        <dbReference type="Proteomes" id="UP000740883"/>
    </source>
</evidence>
<comment type="similarity">
    <text evidence="3">Belongs to the RPF2 family.</text>
</comment>
<reference evidence="4 5" key="1">
    <citation type="journal article" date="2020" name="Genome Biol. Evol.">
        <title>Comparative genomics of strictly vertically transmitted, feminizing microsporidia endosymbionts of amphipod crustaceans.</title>
        <authorList>
            <person name="Cormier A."/>
            <person name="Chebbi M.A."/>
            <person name="Giraud I."/>
            <person name="Wattier R."/>
            <person name="Teixeira M."/>
            <person name="Gilbert C."/>
            <person name="Rigaud T."/>
            <person name="Cordaux R."/>
        </authorList>
    </citation>
    <scope>NUCLEOTIDE SEQUENCE [LARGE SCALE GENOMIC DNA]</scope>
    <source>
        <strain evidence="4 5">Ou3-Ou53</strain>
    </source>
</reference>
<dbReference type="PANTHER" id="PTHR12728:SF0">
    <property type="entry name" value="RIBOSOME PRODUCTION FACTOR 2 HOMOLOG"/>
    <property type="match status" value="1"/>
</dbReference>
<dbReference type="InterPro" id="IPR039770">
    <property type="entry name" value="Rpf2"/>
</dbReference>
<dbReference type="OrthoDB" id="407658at2759"/>
<dbReference type="EMBL" id="SBJO01000110">
    <property type="protein sequence ID" value="KAF9763028.1"/>
    <property type="molecule type" value="Genomic_DNA"/>
</dbReference>
<dbReference type="AlphaFoldDB" id="A0A9P6KYH6"/>
<gene>
    <name evidence="4" type="primary">Rpf2</name>
    <name evidence="4" type="ORF">NGRA_1570</name>
</gene>
<dbReference type="GO" id="GO:0005730">
    <property type="term" value="C:nucleolus"/>
    <property type="evidence" value="ECO:0007669"/>
    <property type="project" value="UniProtKB-SubCell"/>
</dbReference>
<organism evidence="4 5">
    <name type="scientific">Nosema granulosis</name>
    <dbReference type="NCBI Taxonomy" id="83296"/>
    <lineage>
        <taxon>Eukaryota</taxon>
        <taxon>Fungi</taxon>
        <taxon>Fungi incertae sedis</taxon>
        <taxon>Microsporidia</taxon>
        <taxon>Nosematidae</taxon>
        <taxon>Nosema</taxon>
    </lineage>
</organism>
<evidence type="ECO:0000313" key="4">
    <source>
        <dbReference type="EMBL" id="KAF9763028.1"/>
    </source>
</evidence>
<keyword evidence="2 3" id="KW-0539">Nucleus</keyword>
<comment type="subcellular location">
    <subcellularLocation>
        <location evidence="1 3">Nucleus</location>
        <location evidence="1 3">Nucleolus</location>
    </subcellularLocation>
</comment>
<comment type="caution">
    <text evidence="4">The sequence shown here is derived from an EMBL/GenBank/DDBJ whole genome shotgun (WGS) entry which is preliminary data.</text>
</comment>
<dbReference type="GO" id="GO:0019843">
    <property type="term" value="F:rRNA binding"/>
    <property type="evidence" value="ECO:0007669"/>
    <property type="project" value="UniProtKB-UniRule"/>
</dbReference>
<accession>A0A9P6KYH6</accession>
<sequence>MKSKKRTELLSIVSTKAGEEIQREIAAIRGDSKKVKRDIDPYKDTELTEKLLAKTNTKLFMNINKSNQLVLGRSFNNEIIDMLQFKIVDCKLTKDFDVPGFELHSKYFILLNNIKDKRKENLFIDLLNMRSSKICLEGVNYCWVVSRTDSVFVWKYCRVFNDNSIQDVGPSLNMVLENAYHCGDEKYKLAVGENSNKKKSKNTYKNAFNDKIGVLHIDKQDLKEVKTRKSKAYKLNRAK</sequence>
<protein>
    <recommendedName>
        <fullName evidence="3">Ribosome production factor 2 homolog</fullName>
    </recommendedName>
    <alternativeName>
        <fullName evidence="3">Ribosome biogenesis protein RPF2 homolog</fullName>
    </alternativeName>
</protein>
<evidence type="ECO:0000256" key="2">
    <source>
        <dbReference type="ARBA" id="ARBA00023242"/>
    </source>
</evidence>
<dbReference type="GO" id="GO:0000463">
    <property type="term" value="P:maturation of LSU-rRNA from tricistronic rRNA transcript (SSU-rRNA, 5.8S rRNA, LSU-rRNA)"/>
    <property type="evidence" value="ECO:0007669"/>
    <property type="project" value="TreeGrafter"/>
</dbReference>
<dbReference type="GO" id="GO:0000027">
    <property type="term" value="P:ribosomal large subunit assembly"/>
    <property type="evidence" value="ECO:0007669"/>
    <property type="project" value="InterPro"/>
</dbReference>
<dbReference type="Proteomes" id="UP000740883">
    <property type="component" value="Unassembled WGS sequence"/>
</dbReference>